<dbReference type="PANTHER" id="PTHR14200">
    <property type="entry name" value="CYTOCHROME C OXIDASE POLYPEPTIDE"/>
    <property type="match status" value="1"/>
</dbReference>
<evidence type="ECO:0000256" key="11">
    <source>
        <dbReference type="RuleBase" id="RU368103"/>
    </source>
</evidence>
<evidence type="ECO:0000256" key="1">
    <source>
        <dbReference type="ARBA" id="ARBA00004443"/>
    </source>
</evidence>
<keyword evidence="5 11" id="KW-0479">Metal-binding</keyword>
<evidence type="ECO:0000256" key="6">
    <source>
        <dbReference type="ARBA" id="ARBA00022792"/>
    </source>
</evidence>
<dbReference type="GO" id="GO:0006123">
    <property type="term" value="P:mitochondrial electron transport, cytochrome c to oxygen"/>
    <property type="evidence" value="ECO:0007669"/>
    <property type="project" value="UniProtKB-UniRule"/>
</dbReference>
<dbReference type="UniPathway" id="UPA00705"/>
<keyword evidence="6 11" id="KW-0999">Mitochondrion inner membrane</keyword>
<dbReference type="Proteomes" id="UP000186955">
    <property type="component" value="Unassembled WGS sequence"/>
</dbReference>
<comment type="pathway">
    <text evidence="2 11">Energy metabolism; oxidative phosphorylation.</text>
</comment>
<evidence type="ECO:0000256" key="9">
    <source>
        <dbReference type="ARBA" id="ARBA00023128"/>
    </source>
</evidence>
<sequence>MSSLSVFRIATRAVRPASFIRAPIVRSRVQNPVTLAAARTANFGTTRMLRSGHEDETYEEFSARFEKEFDGVQDVFELQRNLNNCFAYDLVPSVQVLSAALKAARRVNDFPTAVRVFEGMRESLQRKLPTSQLRPITNTSYIGIKAKVESQDQYKQYLEELEGLRQELGVALREELYPQEE</sequence>
<dbReference type="InterPro" id="IPR003204">
    <property type="entry name" value="Cyt_c_oxidase_su5A/6"/>
</dbReference>
<evidence type="ECO:0000256" key="7">
    <source>
        <dbReference type="ARBA" id="ARBA00022946"/>
    </source>
</evidence>
<keyword evidence="9 11" id="KW-0496">Mitochondrion</keyword>
<keyword evidence="4 11" id="KW-0349">Heme</keyword>
<dbReference type="GO" id="GO:0046872">
    <property type="term" value="F:metal ion binding"/>
    <property type="evidence" value="ECO:0007669"/>
    <property type="project" value="UniProtKB-UniRule"/>
</dbReference>
<comment type="function">
    <text evidence="11">Component of the cytochrome c oxidase, the last enzyme in the mitochondrial electron transport chain which drives oxidative phosphorylation. The respiratory chain contains 3 multisubunit complexes succinate dehydrogenase (complex II, CII), ubiquinol-cytochrome c oxidoreductase (cytochrome b-c1 complex, complex III, CIII) and cytochrome c oxidase (complex IV, CIV), that cooperate to transfer electrons derived from NADH and succinate to molecular oxygen, creating an electrochemical gradient over the inner membrane that drives transmembrane transport and the ATP synthase. Cytochrome c oxidase is the component of the respiratory chain that catalyzes the reduction of oxygen to water. Electrons originating from reduced cytochrome c in the intermembrane space (IMS) are transferred via the dinuclear copper A center (CU(A)) of subunit 2 and heme A of subunit 1 to the active site in subunit 1, a binuclear center (BNC) formed by heme A3 and copper B (CU(B)). The BNC reduces molecular oxygen to 2 water molecules using 4 electrons from cytochrome c in the IMS and 4 protons from the mitochondrial matrix.</text>
</comment>
<keyword evidence="7 11" id="KW-0809">Transit peptide</keyword>
<feature type="coiled-coil region" evidence="12">
    <location>
        <begin position="147"/>
        <end position="174"/>
    </location>
</feature>
<comment type="subunit">
    <text evidence="11">Component of the cytochrome c oxidase (complex IV, CIV), a multisubunit enzyme composed of a catalytic core of 3 subunits and several supernumerary subunits.</text>
</comment>
<evidence type="ECO:0000256" key="10">
    <source>
        <dbReference type="ARBA" id="ARBA00023136"/>
    </source>
</evidence>
<dbReference type="Gene3D" id="1.25.40.40">
    <property type="entry name" value="Cytochrome c oxidase, subunit Va/VI"/>
    <property type="match status" value="2"/>
</dbReference>
<dbReference type="GO" id="GO:0005743">
    <property type="term" value="C:mitochondrial inner membrane"/>
    <property type="evidence" value="ECO:0007669"/>
    <property type="project" value="UniProtKB-SubCell"/>
</dbReference>
<gene>
    <name evidence="13" type="ORF">PENSUB_2123</name>
</gene>
<dbReference type="CDD" id="cd00923">
    <property type="entry name" value="Cyt_c_Oxidase_Va"/>
    <property type="match status" value="1"/>
</dbReference>
<evidence type="ECO:0000313" key="13">
    <source>
        <dbReference type="EMBL" id="OKP12387.1"/>
    </source>
</evidence>
<keyword evidence="10 11" id="KW-0472">Membrane</keyword>
<dbReference type="PANTHER" id="PTHR14200:SF11">
    <property type="entry name" value="CYTOCHROME C OXIDASE SUBUNIT 5A, MITOCHONDRIAL"/>
    <property type="match status" value="1"/>
</dbReference>
<evidence type="ECO:0000256" key="8">
    <source>
        <dbReference type="ARBA" id="ARBA00023004"/>
    </source>
</evidence>
<evidence type="ECO:0000256" key="2">
    <source>
        <dbReference type="ARBA" id="ARBA00004673"/>
    </source>
</evidence>
<dbReference type="EMBL" id="MNBE01000228">
    <property type="protein sequence ID" value="OKP12387.1"/>
    <property type="molecule type" value="Genomic_DNA"/>
</dbReference>
<evidence type="ECO:0000256" key="12">
    <source>
        <dbReference type="SAM" id="Coils"/>
    </source>
</evidence>
<comment type="caution">
    <text evidence="13">The sequence shown here is derived from an EMBL/GenBank/DDBJ whole genome shotgun (WGS) entry which is preliminary data.</text>
</comment>
<dbReference type="GO" id="GO:0045277">
    <property type="term" value="C:respiratory chain complex IV"/>
    <property type="evidence" value="ECO:0007669"/>
    <property type="project" value="UniProtKB-UniRule"/>
</dbReference>
<evidence type="ECO:0000313" key="14">
    <source>
        <dbReference type="Proteomes" id="UP000186955"/>
    </source>
</evidence>
<protein>
    <recommendedName>
        <fullName evidence="11">Cytochrome c oxidase subunit 6, mitochondrial</fullName>
    </recommendedName>
    <alternativeName>
        <fullName evidence="11">Cytochrome c oxidase polypeptide VI</fullName>
    </alternativeName>
</protein>
<keyword evidence="8 11" id="KW-0408">Iron</keyword>
<evidence type="ECO:0000256" key="4">
    <source>
        <dbReference type="ARBA" id="ARBA00022617"/>
    </source>
</evidence>
<proteinExistence type="inferred from homology"/>
<accession>A0A1Q5UIS7</accession>
<dbReference type="SUPFAM" id="SSF48479">
    <property type="entry name" value="Cytochrome c oxidase subunit E"/>
    <property type="match status" value="2"/>
</dbReference>
<dbReference type="InterPro" id="IPR036545">
    <property type="entry name" value="Cyt_c_oxidase_su5A/6_sf"/>
</dbReference>
<keyword evidence="12" id="KW-0175">Coiled coil</keyword>
<keyword evidence="14" id="KW-1185">Reference proteome</keyword>
<dbReference type="AlphaFoldDB" id="A0A1Q5UIS7"/>
<comment type="subcellular location">
    <subcellularLocation>
        <location evidence="1 11">Mitochondrion inner membrane</location>
        <topology evidence="1 11">Peripheral membrane protein</topology>
        <orientation evidence="1 11">Matrix side</orientation>
    </subcellularLocation>
</comment>
<evidence type="ECO:0000256" key="3">
    <source>
        <dbReference type="ARBA" id="ARBA00007972"/>
    </source>
</evidence>
<evidence type="ECO:0000256" key="5">
    <source>
        <dbReference type="ARBA" id="ARBA00022723"/>
    </source>
</evidence>
<dbReference type="Pfam" id="PF02284">
    <property type="entry name" value="COX5A"/>
    <property type="match status" value="2"/>
</dbReference>
<dbReference type="STRING" id="1316194.A0A1Q5UIS7"/>
<comment type="similarity">
    <text evidence="3 11">Belongs to the cytochrome c oxidase subunit 5A family.</text>
</comment>
<name>A0A1Q5UIS7_9EURO</name>
<organism evidence="13 14">
    <name type="scientific">Penicillium subrubescens</name>
    <dbReference type="NCBI Taxonomy" id="1316194"/>
    <lineage>
        <taxon>Eukaryota</taxon>
        <taxon>Fungi</taxon>
        <taxon>Dikarya</taxon>
        <taxon>Ascomycota</taxon>
        <taxon>Pezizomycotina</taxon>
        <taxon>Eurotiomycetes</taxon>
        <taxon>Eurotiomycetidae</taxon>
        <taxon>Eurotiales</taxon>
        <taxon>Aspergillaceae</taxon>
        <taxon>Penicillium</taxon>
    </lineage>
</organism>
<reference evidence="13 14" key="1">
    <citation type="submission" date="2016-10" db="EMBL/GenBank/DDBJ databases">
        <title>Genome sequence of the ascomycete fungus Penicillium subrubescens.</title>
        <authorList>
            <person name="De Vries R.P."/>
            <person name="Peng M."/>
            <person name="Dilokpimol A."/>
            <person name="Hilden K."/>
            <person name="Makela M.R."/>
            <person name="Grigoriev I."/>
            <person name="Riley R."/>
            <person name="Granchi Z."/>
        </authorList>
    </citation>
    <scope>NUCLEOTIDE SEQUENCE [LARGE SCALE GENOMIC DNA]</scope>
    <source>
        <strain evidence="13 14">CBS 132785</strain>
    </source>
</reference>